<dbReference type="OrthoDB" id="5600252at2759"/>
<proteinExistence type="inferred from homology"/>
<dbReference type="GO" id="GO:0016787">
    <property type="term" value="F:hydrolase activity"/>
    <property type="evidence" value="ECO:0007669"/>
    <property type="project" value="UniProtKB-KW"/>
</dbReference>
<evidence type="ECO:0000313" key="15">
    <source>
        <dbReference type="Proteomes" id="UP000283530"/>
    </source>
</evidence>
<feature type="region of interest" description="Disordered" evidence="10">
    <location>
        <begin position="89"/>
        <end position="126"/>
    </location>
</feature>
<dbReference type="PROSITE" id="PS50137">
    <property type="entry name" value="DS_RBD"/>
    <property type="match status" value="1"/>
</dbReference>
<dbReference type="InterPro" id="IPR059023">
    <property type="entry name" value="RNA_hel_CTD"/>
</dbReference>
<dbReference type="Pfam" id="PF21010">
    <property type="entry name" value="HA2_C"/>
    <property type="match status" value="1"/>
</dbReference>
<sequence length="1219" mass="136490">MPMPYSVLLRGFLRTMSLRPSPLKPFSSPQNPRNPRPHFSFIATKPISLRGSATFRLPPRRSLVVLASSTTRSLDSDWRESLGIVLNTKPAPFSQQPSSPYSRYAYDDFSEDESDGDAASSSSQKSASTLENIDEWKWKLSMLVRNKDEQEIVSREKKDRRDYEQLAAVATRMGLYSRQYAKVVVVSKVPLPNYRSDLDDKRPQREVTLPTVLQRQVDALLAEHLSGKPAKKGGSTGRSFSMLNNDGSVGTEGLFEQQEPPRHTSVVMEKILRRKSLQLRDKQQDWLESPEGQQMQELRRSLPAFKERDALLKAISENQVVVVSGETGCGKTTQLPQYILESEIEAARGAACSLICTQPRRISAMAVSERVAAERGEKLGESVGYKVRLEGMKGRDTRLLFCTTGILLRRLLVDRNLKGVSHVIVDEIHERGMNEDFLLIVLKDLLPRRPELRLILMSATLNAELFSSYFGGAPMLHIPGFTYPVRTHFLENVLELTGYKLTPYNQIDDYGQDKSWKMQKQALRKRKSQIASVGEDALEAADFKQYSMRTRESLSCWNPDSIGFNLIETVLWHICREERPGAVLVFMTGWDDINSLKDQLQANPILGDPSKVLLLACHGSMASSEQRLIFDKPENGVRKIVLATNMAETSITINDVVFVVDCGKAKETSYDALNNTPCLLPSWISKAAARQRRGRAGRVQPGECYHLYPRCVYDAFADYQLPELLRTPLQSLCLQIKSLQLGSISEFLSRALQSPEPLSVQNAVEYLKIIGALDEQENLTILGRHLSMLPVEPKLGKMLILGAIFNCLDPILTVVAGLSVRDPFLMPFDKKDLAESAKSQFSARGYSDHLALVRAYQGWKDAEREQAGYEYCWRNFLSLQTLKAIDSLRRQFLFLLKDAGLIDNSTGTCNMWSNDEHLIRAVICAGLYPGISSVVVSSSLHQSAVINNTKAYQKPHGGMVFLSLFDHVILNPDQNIENSVNAREQKIPYPWLVFNDKVKVNTVFLRDSTAVSDSILLLFGGDVSQGGLDGHLKMLGGYLEFFMKPALANTYLKLKRELDELIHDKLQNPTTDILANENILSAVRLLVSQDPCGGKFVFGRRELKPSKSLAVLSKAAAGSGADNAKNQLQTLLSRAGHGTPVYKTKLLKNNQFIAAVEFNGMQFIGHQCNSKKLAEKDAAAKALQWLTGEDLSHPKDIDYTSVLLKDSKKKQQGKRKVRR</sequence>
<evidence type="ECO:0000313" key="14">
    <source>
        <dbReference type="EMBL" id="RWR81979.1"/>
    </source>
</evidence>
<keyword evidence="4 14" id="KW-0347">Helicase</keyword>
<dbReference type="GO" id="GO:0005524">
    <property type="term" value="F:ATP binding"/>
    <property type="evidence" value="ECO:0007669"/>
    <property type="project" value="UniProtKB-KW"/>
</dbReference>
<evidence type="ECO:0000256" key="1">
    <source>
        <dbReference type="ARBA" id="ARBA00012552"/>
    </source>
</evidence>
<dbReference type="EC" id="3.6.4.13" evidence="1"/>
<dbReference type="GO" id="GO:0003724">
    <property type="term" value="F:RNA helicase activity"/>
    <property type="evidence" value="ECO:0007669"/>
    <property type="project" value="UniProtKB-EC"/>
</dbReference>
<accession>A0A443NTX7</accession>
<dbReference type="Pfam" id="PF00035">
    <property type="entry name" value="dsrm"/>
    <property type="match status" value="1"/>
</dbReference>
<dbReference type="InterPro" id="IPR014001">
    <property type="entry name" value="Helicase_ATP-bd"/>
</dbReference>
<dbReference type="Proteomes" id="UP000283530">
    <property type="component" value="Unassembled WGS sequence"/>
</dbReference>
<evidence type="ECO:0000256" key="10">
    <source>
        <dbReference type="SAM" id="MobiDB-lite"/>
    </source>
</evidence>
<dbReference type="GO" id="GO:0003723">
    <property type="term" value="F:RNA binding"/>
    <property type="evidence" value="ECO:0007669"/>
    <property type="project" value="UniProtKB-UniRule"/>
</dbReference>
<dbReference type="FunFam" id="3.40.50.300:FF:000480">
    <property type="entry name" value="DExH-box ATP-dependent RNA helicase DExH3"/>
    <property type="match status" value="1"/>
</dbReference>
<protein>
    <recommendedName>
        <fullName evidence="1">RNA helicase</fullName>
        <ecNumber evidence="1">3.6.4.13</ecNumber>
    </recommendedName>
</protein>
<dbReference type="PROSITE" id="PS51194">
    <property type="entry name" value="HELICASE_CTER"/>
    <property type="match status" value="1"/>
</dbReference>
<organism evidence="14 15">
    <name type="scientific">Cinnamomum micranthum f. kanehirae</name>
    <dbReference type="NCBI Taxonomy" id="337451"/>
    <lineage>
        <taxon>Eukaryota</taxon>
        <taxon>Viridiplantae</taxon>
        <taxon>Streptophyta</taxon>
        <taxon>Embryophyta</taxon>
        <taxon>Tracheophyta</taxon>
        <taxon>Spermatophyta</taxon>
        <taxon>Magnoliopsida</taxon>
        <taxon>Magnoliidae</taxon>
        <taxon>Laurales</taxon>
        <taxon>Lauraceae</taxon>
        <taxon>Cinnamomum</taxon>
    </lineage>
</organism>
<dbReference type="Pfam" id="PF04408">
    <property type="entry name" value="WHD_HA2"/>
    <property type="match status" value="1"/>
</dbReference>
<keyword evidence="6 9" id="KW-0694">RNA-binding</keyword>
<dbReference type="SMART" id="SM00487">
    <property type="entry name" value="DEXDc"/>
    <property type="match status" value="1"/>
</dbReference>
<keyword evidence="5" id="KW-0067">ATP-binding</keyword>
<dbReference type="CDD" id="cd18791">
    <property type="entry name" value="SF2_C_RHA"/>
    <property type="match status" value="1"/>
</dbReference>
<dbReference type="SMART" id="SM00847">
    <property type="entry name" value="HA2"/>
    <property type="match status" value="1"/>
</dbReference>
<dbReference type="STRING" id="337451.A0A443NTX7"/>
<feature type="domain" description="Helicase C-terminal" evidence="13">
    <location>
        <begin position="566"/>
        <end position="740"/>
    </location>
</feature>
<feature type="domain" description="Helicase ATP-binding" evidence="12">
    <location>
        <begin position="312"/>
        <end position="479"/>
    </location>
</feature>
<evidence type="ECO:0000259" key="11">
    <source>
        <dbReference type="PROSITE" id="PS50137"/>
    </source>
</evidence>
<dbReference type="SMART" id="SM00490">
    <property type="entry name" value="HELICc"/>
    <property type="match status" value="1"/>
</dbReference>
<dbReference type="AlphaFoldDB" id="A0A443NTX7"/>
<dbReference type="Gene3D" id="3.40.50.300">
    <property type="entry name" value="P-loop containing nucleotide triphosphate hydrolases"/>
    <property type="match status" value="2"/>
</dbReference>
<evidence type="ECO:0000256" key="7">
    <source>
        <dbReference type="ARBA" id="ARBA00047984"/>
    </source>
</evidence>
<dbReference type="CDD" id="cd17917">
    <property type="entry name" value="DEXHc_RHA-like"/>
    <property type="match status" value="1"/>
</dbReference>
<dbReference type="Gene3D" id="1.20.120.1080">
    <property type="match status" value="1"/>
</dbReference>
<name>A0A443NTX7_9MAGN</name>
<dbReference type="SUPFAM" id="SSF54768">
    <property type="entry name" value="dsRNA-binding domain-like"/>
    <property type="match status" value="1"/>
</dbReference>
<dbReference type="InterPro" id="IPR027417">
    <property type="entry name" value="P-loop_NTPase"/>
</dbReference>
<dbReference type="InterPro" id="IPR011709">
    <property type="entry name" value="DEAD-box_helicase_OB_fold"/>
</dbReference>
<feature type="domain" description="DRBM" evidence="11">
    <location>
        <begin position="1123"/>
        <end position="1188"/>
    </location>
</feature>
<keyword evidence="2" id="KW-0547">Nucleotide-binding</keyword>
<evidence type="ECO:0000256" key="6">
    <source>
        <dbReference type="ARBA" id="ARBA00022884"/>
    </source>
</evidence>
<evidence type="ECO:0000256" key="4">
    <source>
        <dbReference type="ARBA" id="ARBA00022806"/>
    </source>
</evidence>
<dbReference type="Pfam" id="PF00270">
    <property type="entry name" value="DEAD"/>
    <property type="match status" value="1"/>
</dbReference>
<dbReference type="InterPro" id="IPR007502">
    <property type="entry name" value="Helicase-assoc_dom"/>
</dbReference>
<evidence type="ECO:0000259" key="13">
    <source>
        <dbReference type="PROSITE" id="PS51194"/>
    </source>
</evidence>
<dbReference type="Pfam" id="PF07717">
    <property type="entry name" value="OB_NTP_bind"/>
    <property type="match status" value="1"/>
</dbReference>
<gene>
    <name evidence="14" type="ORF">CKAN_01068600</name>
</gene>
<comment type="catalytic activity">
    <reaction evidence="7">
        <text>ATP + H2O = ADP + phosphate + H(+)</text>
        <dbReference type="Rhea" id="RHEA:13065"/>
        <dbReference type="ChEBI" id="CHEBI:15377"/>
        <dbReference type="ChEBI" id="CHEBI:15378"/>
        <dbReference type="ChEBI" id="CHEBI:30616"/>
        <dbReference type="ChEBI" id="CHEBI:43474"/>
        <dbReference type="ChEBI" id="CHEBI:456216"/>
        <dbReference type="EC" id="3.6.4.13"/>
    </reaction>
</comment>
<dbReference type="EMBL" id="QPKB01000004">
    <property type="protein sequence ID" value="RWR81979.1"/>
    <property type="molecule type" value="Genomic_DNA"/>
</dbReference>
<dbReference type="SUPFAM" id="SSF52540">
    <property type="entry name" value="P-loop containing nucleoside triphosphate hydrolases"/>
    <property type="match status" value="1"/>
</dbReference>
<dbReference type="GO" id="GO:0005634">
    <property type="term" value="C:nucleus"/>
    <property type="evidence" value="ECO:0007669"/>
    <property type="project" value="TreeGrafter"/>
</dbReference>
<keyword evidence="3" id="KW-0378">Hydrolase</keyword>
<dbReference type="InterPro" id="IPR014720">
    <property type="entry name" value="dsRBD_dom"/>
</dbReference>
<evidence type="ECO:0000259" key="12">
    <source>
        <dbReference type="PROSITE" id="PS51192"/>
    </source>
</evidence>
<dbReference type="FunFam" id="3.40.50.300:FF:000526">
    <property type="entry name" value="DExH-box ATP-dependent RNA helicase DExH3"/>
    <property type="match status" value="1"/>
</dbReference>
<evidence type="ECO:0000256" key="3">
    <source>
        <dbReference type="ARBA" id="ARBA00022801"/>
    </source>
</evidence>
<evidence type="ECO:0000256" key="2">
    <source>
        <dbReference type="ARBA" id="ARBA00022741"/>
    </source>
</evidence>
<dbReference type="InterPro" id="IPR011545">
    <property type="entry name" value="DEAD/DEAH_box_helicase_dom"/>
</dbReference>
<dbReference type="PROSITE" id="PS00690">
    <property type="entry name" value="DEAH_ATP_HELICASE"/>
    <property type="match status" value="1"/>
</dbReference>
<evidence type="ECO:0000256" key="8">
    <source>
        <dbReference type="ARBA" id="ARBA00060772"/>
    </source>
</evidence>
<comment type="caution">
    <text evidence="14">The sequence shown here is derived from an EMBL/GenBank/DDBJ whole genome shotgun (WGS) entry which is preliminary data.</text>
</comment>
<evidence type="ECO:0000256" key="9">
    <source>
        <dbReference type="PROSITE-ProRule" id="PRU00266"/>
    </source>
</evidence>
<dbReference type="FunFam" id="1.20.120.1080:FF:000002">
    <property type="entry name" value="Putative ATP-dependent RNA helicase DHX36"/>
    <property type="match status" value="1"/>
</dbReference>
<reference evidence="14 15" key="1">
    <citation type="journal article" date="2019" name="Nat. Plants">
        <title>Stout camphor tree genome fills gaps in understanding of flowering plant genome evolution.</title>
        <authorList>
            <person name="Chaw S.M."/>
            <person name="Liu Y.C."/>
            <person name="Wu Y.W."/>
            <person name="Wang H.Y."/>
            <person name="Lin C.I."/>
            <person name="Wu C.S."/>
            <person name="Ke H.M."/>
            <person name="Chang L.Y."/>
            <person name="Hsu C.Y."/>
            <person name="Yang H.T."/>
            <person name="Sudianto E."/>
            <person name="Hsu M.H."/>
            <person name="Wu K.P."/>
            <person name="Wang L.N."/>
            <person name="Leebens-Mack J.H."/>
            <person name="Tsai I.J."/>
        </authorList>
    </citation>
    <scope>NUCLEOTIDE SEQUENCE [LARGE SCALE GENOMIC DNA]</scope>
    <source>
        <strain evidence="15">cv. Chaw 1501</strain>
        <tissue evidence="14">Young leaves</tissue>
    </source>
</reference>
<dbReference type="SMART" id="SM00358">
    <property type="entry name" value="DSRM"/>
    <property type="match status" value="1"/>
</dbReference>
<evidence type="ECO:0000256" key="5">
    <source>
        <dbReference type="ARBA" id="ARBA00022840"/>
    </source>
</evidence>
<dbReference type="Pfam" id="PF26026">
    <property type="entry name" value="RNA_hel_CTD"/>
    <property type="match status" value="1"/>
</dbReference>
<dbReference type="InterPro" id="IPR048333">
    <property type="entry name" value="HA2_WH"/>
</dbReference>
<dbReference type="PANTHER" id="PTHR18934:SF229">
    <property type="entry name" value="DEXH-BOX ATP-DEPENDENT RNA HELICASE DEXH3"/>
    <property type="match status" value="1"/>
</dbReference>
<dbReference type="Pfam" id="PF00271">
    <property type="entry name" value="Helicase_C"/>
    <property type="match status" value="1"/>
</dbReference>
<dbReference type="PROSITE" id="PS51192">
    <property type="entry name" value="HELICASE_ATP_BIND_1"/>
    <property type="match status" value="1"/>
</dbReference>
<feature type="compositionally biased region" description="Low complexity" evidence="10">
    <location>
        <begin position="117"/>
        <end position="126"/>
    </location>
</feature>
<dbReference type="InterPro" id="IPR002464">
    <property type="entry name" value="DNA/RNA_helicase_DEAH_CS"/>
</dbReference>
<comment type="similarity">
    <text evidence="8">Belongs to the DExH box helicase family.</text>
</comment>
<dbReference type="Gene3D" id="3.30.160.20">
    <property type="match status" value="1"/>
</dbReference>
<keyword evidence="15" id="KW-1185">Reference proteome</keyword>
<dbReference type="PANTHER" id="PTHR18934">
    <property type="entry name" value="ATP-DEPENDENT RNA HELICASE"/>
    <property type="match status" value="1"/>
</dbReference>
<dbReference type="InterPro" id="IPR001650">
    <property type="entry name" value="Helicase_C-like"/>
</dbReference>